<protein>
    <submittedName>
        <fullName evidence="6">Uncharacterized protein</fullName>
    </submittedName>
</protein>
<dbReference type="GO" id="GO:0016020">
    <property type="term" value="C:membrane"/>
    <property type="evidence" value="ECO:0007669"/>
    <property type="project" value="UniProtKB-SubCell"/>
</dbReference>
<sequence>MNADEIESSIEKGFKSYDKYETPIDVVQSAFSCCGYNGVGDYRGKLPISCCPHNFGNANCTLNFVYPKACKVIIEPLVKQFCSDNQIDKLILKISGGVGVFLLTLVIFAATMADKIQDYRRGVYHSNLHNLSFR</sequence>
<accession>A0A834XJX1</accession>
<dbReference type="InterPro" id="IPR018499">
    <property type="entry name" value="Tetraspanin/Peripherin"/>
</dbReference>
<dbReference type="Pfam" id="PF00335">
    <property type="entry name" value="Tetraspanin"/>
    <property type="match status" value="1"/>
</dbReference>
<dbReference type="InterPro" id="IPR008952">
    <property type="entry name" value="Tetraspanin_EC2_sf"/>
</dbReference>
<evidence type="ECO:0000256" key="3">
    <source>
        <dbReference type="ARBA" id="ARBA00022989"/>
    </source>
</evidence>
<keyword evidence="3 5" id="KW-1133">Transmembrane helix</keyword>
<evidence type="ECO:0000256" key="5">
    <source>
        <dbReference type="SAM" id="Phobius"/>
    </source>
</evidence>
<keyword evidence="7" id="KW-1185">Reference proteome</keyword>
<dbReference type="SUPFAM" id="SSF48652">
    <property type="entry name" value="Tetraspanin"/>
    <property type="match status" value="1"/>
</dbReference>
<gene>
    <name evidence="6" type="ORF">HCN44_003083</name>
</gene>
<dbReference type="Proteomes" id="UP000639338">
    <property type="component" value="Unassembled WGS sequence"/>
</dbReference>
<name>A0A834XJX1_APHGI</name>
<dbReference type="AlphaFoldDB" id="A0A834XJX1"/>
<evidence type="ECO:0000313" key="6">
    <source>
        <dbReference type="EMBL" id="KAF7987321.1"/>
    </source>
</evidence>
<evidence type="ECO:0000256" key="4">
    <source>
        <dbReference type="ARBA" id="ARBA00023136"/>
    </source>
</evidence>
<comment type="subcellular location">
    <subcellularLocation>
        <location evidence="1">Membrane</location>
        <topology evidence="1">Multi-pass membrane protein</topology>
    </subcellularLocation>
</comment>
<dbReference type="Gene3D" id="1.10.1450.10">
    <property type="entry name" value="Tetraspanin"/>
    <property type="match status" value="1"/>
</dbReference>
<evidence type="ECO:0000256" key="1">
    <source>
        <dbReference type="ARBA" id="ARBA00004141"/>
    </source>
</evidence>
<evidence type="ECO:0000313" key="7">
    <source>
        <dbReference type="Proteomes" id="UP000639338"/>
    </source>
</evidence>
<keyword evidence="2 5" id="KW-0812">Transmembrane</keyword>
<dbReference type="CDD" id="cd03127">
    <property type="entry name" value="tetraspanin_LEL"/>
    <property type="match status" value="1"/>
</dbReference>
<keyword evidence="4 5" id="KW-0472">Membrane</keyword>
<feature type="transmembrane region" description="Helical" evidence="5">
    <location>
        <begin position="90"/>
        <end position="111"/>
    </location>
</feature>
<proteinExistence type="predicted"/>
<evidence type="ECO:0000256" key="2">
    <source>
        <dbReference type="ARBA" id="ARBA00022692"/>
    </source>
</evidence>
<comment type="caution">
    <text evidence="6">The sequence shown here is derived from an EMBL/GenBank/DDBJ whole genome shotgun (WGS) entry which is preliminary data.</text>
</comment>
<dbReference type="EMBL" id="JACMRX010000006">
    <property type="protein sequence ID" value="KAF7987321.1"/>
    <property type="molecule type" value="Genomic_DNA"/>
</dbReference>
<organism evidence="6 7">
    <name type="scientific">Aphidius gifuensis</name>
    <name type="common">Parasitoid wasp</name>
    <dbReference type="NCBI Taxonomy" id="684658"/>
    <lineage>
        <taxon>Eukaryota</taxon>
        <taxon>Metazoa</taxon>
        <taxon>Ecdysozoa</taxon>
        <taxon>Arthropoda</taxon>
        <taxon>Hexapoda</taxon>
        <taxon>Insecta</taxon>
        <taxon>Pterygota</taxon>
        <taxon>Neoptera</taxon>
        <taxon>Endopterygota</taxon>
        <taxon>Hymenoptera</taxon>
        <taxon>Apocrita</taxon>
        <taxon>Ichneumonoidea</taxon>
        <taxon>Braconidae</taxon>
        <taxon>Aphidiinae</taxon>
        <taxon>Aphidius</taxon>
    </lineage>
</organism>
<reference evidence="6 7" key="1">
    <citation type="submission" date="2020-08" db="EMBL/GenBank/DDBJ databases">
        <title>Aphidius gifuensis genome sequencing and assembly.</title>
        <authorList>
            <person name="Du Z."/>
        </authorList>
    </citation>
    <scope>NUCLEOTIDE SEQUENCE [LARGE SCALE GENOMIC DNA]</scope>
    <source>
        <strain evidence="6">YNYX2018</strain>
        <tissue evidence="6">Adults</tissue>
    </source>
</reference>